<name>A0A4Y4AZK9_9FLAO</name>
<reference evidence="2 3" key="1">
    <citation type="submission" date="2019-06" db="EMBL/GenBank/DDBJ databases">
        <title>Whole genome shotgun sequence of Flavobacterium flevense NBRC 14960.</title>
        <authorList>
            <person name="Hosoyama A."/>
            <person name="Uohara A."/>
            <person name="Ohji S."/>
            <person name="Ichikawa N."/>
        </authorList>
    </citation>
    <scope>NUCLEOTIDE SEQUENCE [LARGE SCALE GENOMIC DNA]</scope>
    <source>
        <strain evidence="2 3">NBRC 14960</strain>
    </source>
</reference>
<keyword evidence="3" id="KW-1185">Reference proteome</keyword>
<feature type="signal peptide" evidence="1">
    <location>
        <begin position="1"/>
        <end position="19"/>
    </location>
</feature>
<sequence>MKKITLLLFSILSLQTAFAQQIGANFNENIENIDPSLLSKAEVKWVRGFVNIPRYFLTVDKNGKVTGVNNKAIKNFDISPLTNLKGYKIILSLKLDFKFKKIGAPEENSMEETYLLNAIKLFLTEKNLGNKINILVVGNEPMWETPNGDAKKLGAITNKIITLSNDLKISQNWNYEIFTGALNRVSELQKNDIVAEIIKITKENPLVDGIDLHIHTNELIKANDDPAYIRNEAKITKKIICTEFSIVRLFETYSNESLGLWGTQNGYPSDMKLYEWLNLVQQKAIDKNPIKPEILMDYFNSQSWYPKQWFNAFLTSFKKNNVSIATYGLQNTLKDKPKILNAKSPLWILNFVYNGGVLGNDNSGLGNKNPLVYPEFEASKK</sequence>
<organism evidence="2 3">
    <name type="scientific">Flavobacterium flevense</name>
    <dbReference type="NCBI Taxonomy" id="983"/>
    <lineage>
        <taxon>Bacteria</taxon>
        <taxon>Pseudomonadati</taxon>
        <taxon>Bacteroidota</taxon>
        <taxon>Flavobacteriia</taxon>
        <taxon>Flavobacteriales</taxon>
        <taxon>Flavobacteriaceae</taxon>
        <taxon>Flavobacterium</taxon>
    </lineage>
</organism>
<evidence type="ECO:0000313" key="2">
    <source>
        <dbReference type="EMBL" id="GEC72759.1"/>
    </source>
</evidence>
<dbReference type="EMBL" id="BJNP01000025">
    <property type="protein sequence ID" value="GEC72759.1"/>
    <property type="molecule type" value="Genomic_DNA"/>
</dbReference>
<feature type="chain" id="PRO_5023100051" description="Glycoside hydrolase family 5 domain-containing protein" evidence="1">
    <location>
        <begin position="20"/>
        <end position="381"/>
    </location>
</feature>
<protein>
    <recommendedName>
        <fullName evidence="4">Glycoside hydrolase family 5 domain-containing protein</fullName>
    </recommendedName>
</protein>
<comment type="caution">
    <text evidence="2">The sequence shown here is derived from an EMBL/GenBank/DDBJ whole genome shotgun (WGS) entry which is preliminary data.</text>
</comment>
<evidence type="ECO:0000313" key="3">
    <source>
        <dbReference type="Proteomes" id="UP000316775"/>
    </source>
</evidence>
<dbReference type="AlphaFoldDB" id="A0A4Y4AZK9"/>
<dbReference type="InterPro" id="IPR017853">
    <property type="entry name" value="GH"/>
</dbReference>
<gene>
    <name evidence="2" type="ORF">FFL01_22980</name>
</gene>
<evidence type="ECO:0000256" key="1">
    <source>
        <dbReference type="SAM" id="SignalP"/>
    </source>
</evidence>
<dbReference type="OrthoDB" id="785207at2"/>
<dbReference type="Proteomes" id="UP000316775">
    <property type="component" value="Unassembled WGS sequence"/>
</dbReference>
<keyword evidence="1" id="KW-0732">Signal</keyword>
<dbReference type="RefSeq" id="WP_073247183.1">
    <property type="nucleotide sequence ID" value="NZ_BJNP01000025.1"/>
</dbReference>
<evidence type="ECO:0008006" key="4">
    <source>
        <dbReference type="Google" id="ProtNLM"/>
    </source>
</evidence>
<proteinExistence type="predicted"/>
<dbReference type="STRING" id="983.SAMN05443543_11511"/>
<dbReference type="SUPFAM" id="SSF51445">
    <property type="entry name" value="(Trans)glycosidases"/>
    <property type="match status" value="1"/>
</dbReference>
<accession>A0A4Y4AZK9</accession>